<gene>
    <name evidence="3" type="ORF">OCK74_01250</name>
</gene>
<dbReference type="RefSeq" id="WP_279295160.1">
    <property type="nucleotide sequence ID" value="NZ_JAOTIF010000001.1"/>
</dbReference>
<evidence type="ECO:0000256" key="2">
    <source>
        <dbReference type="SAM" id="SignalP"/>
    </source>
</evidence>
<dbReference type="Proteomes" id="UP001155483">
    <property type="component" value="Unassembled WGS sequence"/>
</dbReference>
<keyword evidence="4" id="KW-1185">Reference proteome</keyword>
<dbReference type="EMBL" id="JAOTIF010000001">
    <property type="protein sequence ID" value="MCU7547714.1"/>
    <property type="molecule type" value="Genomic_DNA"/>
</dbReference>
<sequence>MKKLIIPVLAMFFVVGTVHAQAPTTAKTKTKQEQPAVAAQHKAAPAKTTEAKPSTTPAANNQAEMKQKQEMKSTANQKPSANKSTAATKKTHKSHVKHHNSQHKNSTAPKSK</sequence>
<feature type="compositionally biased region" description="Basic residues" evidence="1">
    <location>
        <begin position="89"/>
        <end position="102"/>
    </location>
</feature>
<evidence type="ECO:0000313" key="3">
    <source>
        <dbReference type="EMBL" id="MCU7547714.1"/>
    </source>
</evidence>
<comment type="caution">
    <text evidence="3">The sequence shown here is derived from an EMBL/GenBank/DDBJ whole genome shotgun (WGS) entry which is preliminary data.</text>
</comment>
<reference evidence="3" key="1">
    <citation type="submission" date="2022-09" db="EMBL/GenBank/DDBJ databases">
        <authorList>
            <person name="Yuan C."/>
            <person name="Ke Z."/>
        </authorList>
    </citation>
    <scope>NUCLEOTIDE SEQUENCE</scope>
    <source>
        <strain evidence="3">LB-8</strain>
    </source>
</reference>
<feature type="signal peptide" evidence="2">
    <location>
        <begin position="1"/>
        <end position="20"/>
    </location>
</feature>
<feature type="compositionally biased region" description="Low complexity" evidence="1">
    <location>
        <begin position="23"/>
        <end position="59"/>
    </location>
</feature>
<keyword evidence="2" id="KW-0732">Signal</keyword>
<evidence type="ECO:0000256" key="1">
    <source>
        <dbReference type="SAM" id="MobiDB-lite"/>
    </source>
</evidence>
<proteinExistence type="predicted"/>
<organism evidence="3 4">
    <name type="scientific">Paraflavisolibacter caeni</name>
    <dbReference type="NCBI Taxonomy" id="2982496"/>
    <lineage>
        <taxon>Bacteria</taxon>
        <taxon>Pseudomonadati</taxon>
        <taxon>Bacteroidota</taxon>
        <taxon>Chitinophagia</taxon>
        <taxon>Chitinophagales</taxon>
        <taxon>Chitinophagaceae</taxon>
        <taxon>Paraflavisolibacter</taxon>
    </lineage>
</organism>
<name>A0A9X2XRV1_9BACT</name>
<dbReference type="AlphaFoldDB" id="A0A9X2XRV1"/>
<feature type="compositionally biased region" description="Polar residues" evidence="1">
    <location>
        <begin position="103"/>
        <end position="112"/>
    </location>
</feature>
<reference evidence="3" key="2">
    <citation type="submission" date="2023-04" db="EMBL/GenBank/DDBJ databases">
        <title>Paracnuella aquatica gen. nov., sp. nov., a member of the family Chitinophagaceae isolated from a hot spring.</title>
        <authorList>
            <person name="Wang C."/>
        </authorList>
    </citation>
    <scope>NUCLEOTIDE SEQUENCE</scope>
    <source>
        <strain evidence="3">LB-8</strain>
    </source>
</reference>
<feature type="region of interest" description="Disordered" evidence="1">
    <location>
        <begin position="23"/>
        <end position="112"/>
    </location>
</feature>
<protein>
    <recommendedName>
        <fullName evidence="5">Acid-shock protein</fullName>
    </recommendedName>
</protein>
<feature type="chain" id="PRO_5040767427" description="Acid-shock protein" evidence="2">
    <location>
        <begin position="21"/>
        <end position="112"/>
    </location>
</feature>
<evidence type="ECO:0000313" key="4">
    <source>
        <dbReference type="Proteomes" id="UP001155483"/>
    </source>
</evidence>
<evidence type="ECO:0008006" key="5">
    <source>
        <dbReference type="Google" id="ProtNLM"/>
    </source>
</evidence>
<accession>A0A9X2XRV1</accession>